<evidence type="ECO:0000256" key="3">
    <source>
        <dbReference type="ARBA" id="ARBA00022827"/>
    </source>
</evidence>
<dbReference type="GO" id="GO:0016709">
    <property type="term" value="F:oxidoreductase activity, acting on paired donors, with incorporation or reduction of molecular oxygen, NAD(P)H as one donor, and incorporation of one atom of oxygen"/>
    <property type="evidence" value="ECO:0007669"/>
    <property type="project" value="UniProtKB-ARBA"/>
</dbReference>
<accession>A0A317PRS6</accession>
<keyword evidence="6" id="KW-1185">Reference proteome</keyword>
<dbReference type="SUPFAM" id="SSF51905">
    <property type="entry name" value="FAD/NAD(P)-binding domain"/>
    <property type="match status" value="1"/>
</dbReference>
<evidence type="ECO:0000256" key="1">
    <source>
        <dbReference type="ARBA" id="ARBA00001974"/>
    </source>
</evidence>
<reference evidence="5 6" key="1">
    <citation type="submission" date="2018-05" db="EMBL/GenBank/DDBJ databases">
        <title>Genomic Encyclopedia of Type Strains, Phase IV (KMG-IV): sequencing the most valuable type-strain genomes for metagenomic binning, comparative biology and taxonomic classification.</title>
        <authorList>
            <person name="Goeker M."/>
        </authorList>
    </citation>
    <scope>NUCLEOTIDE SEQUENCE [LARGE SCALE GENOMIC DNA]</scope>
    <source>
        <strain evidence="5 6">DSM 16791</strain>
    </source>
</reference>
<dbReference type="PRINTS" id="PR00420">
    <property type="entry name" value="RNGMNOXGNASE"/>
</dbReference>
<keyword evidence="3" id="KW-0274">FAD</keyword>
<name>A0A317PRS6_9HYPH</name>
<dbReference type="InterPro" id="IPR036188">
    <property type="entry name" value="FAD/NAD-bd_sf"/>
</dbReference>
<protein>
    <submittedName>
        <fullName evidence="5">3-(3-hydroxy-phenyl)propionate hydroxylase</fullName>
    </submittedName>
</protein>
<dbReference type="Gene3D" id="3.50.50.60">
    <property type="entry name" value="FAD/NAD(P)-binding domain"/>
    <property type="match status" value="1"/>
</dbReference>
<organism evidence="5 6">
    <name type="scientific">Hoeflea marina</name>
    <dbReference type="NCBI Taxonomy" id="274592"/>
    <lineage>
        <taxon>Bacteria</taxon>
        <taxon>Pseudomonadati</taxon>
        <taxon>Pseudomonadota</taxon>
        <taxon>Alphaproteobacteria</taxon>
        <taxon>Hyphomicrobiales</taxon>
        <taxon>Rhizobiaceae</taxon>
        <taxon>Hoeflea</taxon>
    </lineage>
</organism>
<evidence type="ECO:0000313" key="5">
    <source>
        <dbReference type="EMBL" id="PWW04168.1"/>
    </source>
</evidence>
<dbReference type="Proteomes" id="UP000246352">
    <property type="component" value="Unassembled WGS sequence"/>
</dbReference>
<comment type="cofactor">
    <cofactor evidence="1">
        <name>FAD</name>
        <dbReference type="ChEBI" id="CHEBI:57692"/>
    </cofactor>
</comment>
<feature type="domain" description="FAD-binding" evidence="4">
    <location>
        <begin position="25"/>
        <end position="362"/>
    </location>
</feature>
<dbReference type="Gene3D" id="3.30.70.2450">
    <property type="match status" value="1"/>
</dbReference>
<dbReference type="Gene3D" id="3.40.30.120">
    <property type="match status" value="1"/>
</dbReference>
<proteinExistence type="predicted"/>
<evidence type="ECO:0000313" key="6">
    <source>
        <dbReference type="Proteomes" id="UP000246352"/>
    </source>
</evidence>
<dbReference type="OrthoDB" id="9791689at2"/>
<dbReference type="EMBL" id="QGTR01000001">
    <property type="protein sequence ID" value="PWW04168.1"/>
    <property type="molecule type" value="Genomic_DNA"/>
</dbReference>
<dbReference type="PANTHER" id="PTHR43004">
    <property type="entry name" value="TRK SYSTEM POTASSIUM UPTAKE PROTEIN"/>
    <property type="match status" value="1"/>
</dbReference>
<dbReference type="RefSeq" id="WP_110030630.1">
    <property type="nucleotide sequence ID" value="NZ_QGTR01000001.1"/>
</dbReference>
<dbReference type="NCBIfam" id="NF006002">
    <property type="entry name" value="PRK08132.1"/>
    <property type="match status" value="1"/>
</dbReference>
<evidence type="ECO:0000256" key="2">
    <source>
        <dbReference type="ARBA" id="ARBA00022630"/>
    </source>
</evidence>
<dbReference type="GO" id="GO:0071949">
    <property type="term" value="F:FAD binding"/>
    <property type="evidence" value="ECO:0007669"/>
    <property type="project" value="InterPro"/>
</dbReference>
<comment type="caution">
    <text evidence="5">The sequence shown here is derived from an EMBL/GenBank/DDBJ whole genome shotgun (WGS) entry which is preliminary data.</text>
</comment>
<keyword evidence="2" id="KW-0285">Flavoprotein</keyword>
<dbReference type="Pfam" id="PF01494">
    <property type="entry name" value="FAD_binding_3"/>
    <property type="match status" value="1"/>
</dbReference>
<dbReference type="InterPro" id="IPR002938">
    <property type="entry name" value="FAD-bd"/>
</dbReference>
<sequence>MPRYEHRPFDCRPAPELSGAAPGRYSVVIVGAGPVGLALAIDLALHGVTSVVLDDNNVVSVGSRAICWAKRTLEIFDRLGVGATMAKKGVTWQVGRLYHRDEEIWSFDLLPEPGHRMPAFVNLQQYHVEAMLVERAQQFPELIDLRFKSKVTAVDQLKDGARVTVETPDGGYPMETDWLVACDGARSFVRGALGLEFSGQTFEEKFLICDIEMEDSPFGAGPAERRFWFEPSFHDGQSVLLHKQPDNIYRIDLQLGRDADVEFEKREENVLPRIRRIVGDRPFSIDWMSIYRFTCARLERFVRGRVIFCGDSAHVVSPFGARGGNGGIQDADNLGWKLAAVIKGEAPAGPIESYNDERVHASDENIGHSTRATNFMTPKSPVETMFRDEVLHLARDHAFARKLINSGRLSLPCALAGSSLVTPNPDAPLQPGSAAPDAPIRSADGEGWLLHRLGGEFMVLSVGPAPDLADCGVPHLVVAPGSGFEDPTGLVATRYGTGWTYLVRPDQHVAAAFDRPDAATVRVALSRARGQSAEERVA</sequence>
<dbReference type="InterPro" id="IPR050641">
    <property type="entry name" value="RIFMO-like"/>
</dbReference>
<dbReference type="AlphaFoldDB" id="A0A317PRS6"/>
<gene>
    <name evidence="5" type="ORF">DFR52_101859</name>
</gene>
<evidence type="ECO:0000259" key="4">
    <source>
        <dbReference type="Pfam" id="PF01494"/>
    </source>
</evidence>
<dbReference type="PANTHER" id="PTHR43004:SF19">
    <property type="entry name" value="BINDING MONOOXYGENASE, PUTATIVE (JCVI)-RELATED"/>
    <property type="match status" value="1"/>
</dbReference>